<organism evidence="1 2">
    <name type="scientific">Pestalotiopsis fici (strain W106-1 / CGMCC3.15140)</name>
    <dbReference type="NCBI Taxonomy" id="1229662"/>
    <lineage>
        <taxon>Eukaryota</taxon>
        <taxon>Fungi</taxon>
        <taxon>Dikarya</taxon>
        <taxon>Ascomycota</taxon>
        <taxon>Pezizomycotina</taxon>
        <taxon>Sordariomycetes</taxon>
        <taxon>Xylariomycetidae</taxon>
        <taxon>Amphisphaeriales</taxon>
        <taxon>Sporocadaceae</taxon>
        <taxon>Pestalotiopsis</taxon>
    </lineage>
</organism>
<dbReference type="HOGENOM" id="CLU_034451_1_0_1"/>
<dbReference type="InParanoid" id="W3X423"/>
<dbReference type="InterPro" id="IPR050261">
    <property type="entry name" value="FrsA_esterase"/>
</dbReference>
<keyword evidence="2" id="KW-1185">Reference proteome</keyword>
<dbReference type="SUPFAM" id="SSF53474">
    <property type="entry name" value="alpha/beta-Hydrolases"/>
    <property type="match status" value="1"/>
</dbReference>
<dbReference type="Gene3D" id="3.40.50.1820">
    <property type="entry name" value="alpha/beta hydrolase"/>
    <property type="match status" value="1"/>
</dbReference>
<dbReference type="EMBL" id="KI912113">
    <property type="protein sequence ID" value="ETS80152.1"/>
    <property type="molecule type" value="Genomic_DNA"/>
</dbReference>
<reference evidence="2" key="1">
    <citation type="journal article" date="2015" name="BMC Genomics">
        <title>Genomic and transcriptomic analysis of the endophytic fungus Pestalotiopsis fici reveals its lifestyle and high potential for synthesis of natural products.</title>
        <authorList>
            <person name="Wang X."/>
            <person name="Zhang X."/>
            <person name="Liu L."/>
            <person name="Xiang M."/>
            <person name="Wang W."/>
            <person name="Sun X."/>
            <person name="Che Y."/>
            <person name="Guo L."/>
            <person name="Liu G."/>
            <person name="Guo L."/>
            <person name="Wang C."/>
            <person name="Yin W.B."/>
            <person name="Stadler M."/>
            <person name="Zhang X."/>
            <person name="Liu X."/>
        </authorList>
    </citation>
    <scope>NUCLEOTIDE SEQUENCE [LARGE SCALE GENOMIC DNA]</scope>
    <source>
        <strain evidence="2">W106-1 / CGMCC3.15140</strain>
    </source>
</reference>
<dbReference type="GeneID" id="19272694"/>
<dbReference type="OMA" id="VVWGANH"/>
<dbReference type="PANTHER" id="PTHR22946">
    <property type="entry name" value="DIENELACTONE HYDROLASE DOMAIN-CONTAINING PROTEIN-RELATED"/>
    <property type="match status" value="1"/>
</dbReference>
<dbReference type="eggNOG" id="ENOG502QPTG">
    <property type="taxonomic scope" value="Eukaryota"/>
</dbReference>
<dbReference type="Proteomes" id="UP000030651">
    <property type="component" value="Unassembled WGS sequence"/>
</dbReference>
<evidence type="ECO:0008006" key="3">
    <source>
        <dbReference type="Google" id="ProtNLM"/>
    </source>
</evidence>
<dbReference type="OrthoDB" id="249703at2759"/>
<dbReference type="InterPro" id="IPR029058">
    <property type="entry name" value="AB_hydrolase_fold"/>
</dbReference>
<protein>
    <recommendedName>
        <fullName evidence="3">AB hydrolase-1 domain-containing protein</fullName>
    </recommendedName>
</protein>
<evidence type="ECO:0000313" key="2">
    <source>
        <dbReference type="Proteomes" id="UP000030651"/>
    </source>
</evidence>
<dbReference type="AlphaFoldDB" id="W3X423"/>
<dbReference type="PANTHER" id="PTHR22946:SF12">
    <property type="entry name" value="CONIDIAL PIGMENT BIOSYNTHESIS PROTEIN AYG1 (AFU_ORTHOLOGUE AFUA_2G17550)"/>
    <property type="match status" value="1"/>
</dbReference>
<dbReference type="KEGG" id="pfy:PFICI_07681"/>
<accession>W3X423</accession>
<evidence type="ECO:0000313" key="1">
    <source>
        <dbReference type="EMBL" id="ETS80152.1"/>
    </source>
</evidence>
<sequence>MATVARDTVTLETSASTAESNHFQLNADENFHFEILRVLSCATSNGADIAEVLARCPKIRPGDFESWASAWTELAERVEKQARESDPSTSSGKASARNAYLRAATYYRTADFFLHGNPTDSRIMSLWAKHLEMFEAGIALMPYETQRLRIPTPHGFHVPATFYKASDGKKGPRPTLIIGNGFDGSQEEMLHVIGWPALERGFNVFSYEGPGQPTVRRYQSLGFIPEWEKVVTPVVDYLYAHQKDLNVDVDKLGLWGHSMGGMLGLRAVAFEHRIKAFIACDGVWNVDSIIPRPLLARLDEGHADQLLKDIKGGNAETGLRWVMTHGSWVMFDEKQLPRGLQSPDDIKALVDKFRKFNLDGVVNQVTCKVFVGDADDDIFFMGQPKKLADALGDKATYHVFSKADDSDAHCQVGAVAVLAQKTMDWFEKVVN</sequence>
<dbReference type="RefSeq" id="XP_007834453.1">
    <property type="nucleotide sequence ID" value="XM_007836262.1"/>
</dbReference>
<name>W3X423_PESFW</name>
<gene>
    <name evidence="1" type="ORF">PFICI_07681</name>
</gene>
<dbReference type="Gene3D" id="1.20.1440.110">
    <property type="entry name" value="acylaminoacyl peptidase"/>
    <property type="match status" value="1"/>
</dbReference>
<proteinExistence type="predicted"/>